<keyword evidence="3" id="KW-0324">Glycolysis</keyword>
<dbReference type="EC" id="5.4.2.11" evidence="2"/>
<dbReference type="GO" id="GO:0004619">
    <property type="term" value="F:phosphoglycerate mutase activity"/>
    <property type="evidence" value="ECO:0007669"/>
    <property type="project" value="UniProtKB-EC"/>
</dbReference>
<reference evidence="10" key="1">
    <citation type="submission" date="2020-06" db="EMBL/GenBank/DDBJ databases">
        <authorList>
            <consortium name="Plant Systems Biology data submission"/>
        </authorList>
    </citation>
    <scope>NUCLEOTIDE SEQUENCE</scope>
    <source>
        <strain evidence="10">D6</strain>
    </source>
</reference>
<feature type="binding site" evidence="6">
    <location>
        <begin position="80"/>
        <end position="81"/>
    </location>
    <ligand>
        <name>substrate</name>
    </ligand>
</feature>
<dbReference type="InterPro" id="IPR029033">
    <property type="entry name" value="His_PPase_superfam"/>
</dbReference>
<feature type="compositionally biased region" description="Basic and acidic residues" evidence="8">
    <location>
        <begin position="405"/>
        <end position="418"/>
    </location>
</feature>
<dbReference type="PANTHER" id="PTHR11931">
    <property type="entry name" value="PHOSPHOGLYCERATE MUTASE"/>
    <property type="match status" value="1"/>
</dbReference>
<evidence type="ECO:0000256" key="4">
    <source>
        <dbReference type="ARBA" id="ARBA00023235"/>
    </source>
</evidence>
<dbReference type="EMBL" id="CAICTM010003283">
    <property type="protein sequence ID" value="CAB9531146.1"/>
    <property type="molecule type" value="Genomic_DNA"/>
</dbReference>
<comment type="caution">
    <text evidence="10">The sequence shown here is derived from an EMBL/GenBank/DDBJ whole genome shotgun (WGS) entry which is preliminary data.</text>
</comment>
<feature type="site" description="Transition state stabilizer" evidence="7">
    <location>
        <position position="271"/>
    </location>
</feature>
<evidence type="ECO:0000256" key="9">
    <source>
        <dbReference type="SAM" id="SignalP"/>
    </source>
</evidence>
<feature type="binding site" evidence="6">
    <location>
        <position position="120"/>
    </location>
    <ligand>
        <name>substrate</name>
    </ligand>
</feature>
<dbReference type="Proteomes" id="UP001153069">
    <property type="component" value="Unassembled WGS sequence"/>
</dbReference>
<evidence type="ECO:0000256" key="8">
    <source>
        <dbReference type="SAM" id="MobiDB-lite"/>
    </source>
</evidence>
<dbReference type="InterPro" id="IPR013078">
    <property type="entry name" value="His_Pase_superF_clade-1"/>
</dbReference>
<sequence length="418" mass="46204">MKTSSSWRCSIMVGRMDLGVVVLFLVLLGSCHGLSHHNHLDATPPHKSPSNQFPIHTLILCRHGDSIWNGGEPGCQETFTGWSDVPLSQKGIKEAKATGEQLSALYSLGIDVCCTSILSRAQLTAHYCLWGFAEKPNHEQPRQYVTDYRLNERHYGALQGFVKQDVENGIYGNDPKQVRDWRRAWYAIPPLLQDEDPRRIQEIQKFQHFCDGPENVPRGESLAMVATDRIQPFLDERLTPLLNQAALRKQQLCVDSSSSEHAGGTGLVVAHANSLRALIGILCRVEENPSALQKLEAMKIPTGVPLVLKYQQTDDQPGKYRVLDALADYTDGLATTINEIPTLFQNNDADLPVRPLSCLPFGGGTPTVLATAAASPLSPTYPLTKTYNERSANSKDTRTPTASVDETKVHEEQSMPVK</sequence>
<dbReference type="NCBIfam" id="TIGR01258">
    <property type="entry name" value="pgm_1"/>
    <property type="match status" value="1"/>
</dbReference>
<evidence type="ECO:0000256" key="3">
    <source>
        <dbReference type="ARBA" id="ARBA00023152"/>
    </source>
</evidence>
<feature type="binding site" evidence="6">
    <location>
        <begin position="152"/>
        <end position="155"/>
    </location>
    <ligand>
        <name>substrate</name>
    </ligand>
</feature>
<dbReference type="SMART" id="SM00855">
    <property type="entry name" value="PGAM"/>
    <property type="match status" value="1"/>
</dbReference>
<proteinExistence type="inferred from homology"/>
<feature type="active site" description="Tele-phosphohistidine intermediate" evidence="5">
    <location>
        <position position="63"/>
    </location>
</feature>
<dbReference type="OrthoDB" id="354304at2759"/>
<organism evidence="10 11">
    <name type="scientific">Seminavis robusta</name>
    <dbReference type="NCBI Taxonomy" id="568900"/>
    <lineage>
        <taxon>Eukaryota</taxon>
        <taxon>Sar</taxon>
        <taxon>Stramenopiles</taxon>
        <taxon>Ochrophyta</taxon>
        <taxon>Bacillariophyta</taxon>
        <taxon>Bacillariophyceae</taxon>
        <taxon>Bacillariophycidae</taxon>
        <taxon>Naviculales</taxon>
        <taxon>Naviculaceae</taxon>
        <taxon>Seminavis</taxon>
    </lineage>
</organism>
<dbReference type="InterPro" id="IPR005952">
    <property type="entry name" value="Phosphogly_mut1"/>
</dbReference>
<feature type="compositionally biased region" description="Polar residues" evidence="8">
    <location>
        <begin position="379"/>
        <end position="391"/>
    </location>
</feature>
<gene>
    <name evidence="10" type="ORF">SEMRO_3285_G346170.1</name>
</gene>
<evidence type="ECO:0000256" key="1">
    <source>
        <dbReference type="ARBA" id="ARBA00006717"/>
    </source>
</evidence>
<evidence type="ECO:0000313" key="10">
    <source>
        <dbReference type="EMBL" id="CAB9531146.1"/>
    </source>
</evidence>
<feature type="chain" id="PRO_5040223393" description="phosphoglycerate mutase (2,3-diphosphoglycerate-dependent)" evidence="9">
    <location>
        <begin position="34"/>
        <end position="418"/>
    </location>
</feature>
<evidence type="ECO:0000256" key="6">
    <source>
        <dbReference type="PIRSR" id="PIRSR613078-2"/>
    </source>
</evidence>
<evidence type="ECO:0000256" key="5">
    <source>
        <dbReference type="PIRSR" id="PIRSR613078-1"/>
    </source>
</evidence>
<dbReference type="Pfam" id="PF00300">
    <property type="entry name" value="His_Phos_1"/>
    <property type="match status" value="1"/>
</dbReference>
<protein>
    <recommendedName>
        <fullName evidence="2">phosphoglycerate mutase (2,3-diphosphoglycerate-dependent)</fullName>
        <ecNumber evidence="2">5.4.2.11</ecNumber>
    </recommendedName>
</protein>
<feature type="active site" description="Proton donor/acceptor" evidence="5">
    <location>
        <position position="152"/>
    </location>
</feature>
<keyword evidence="9" id="KW-0732">Signal</keyword>
<dbReference type="Gene3D" id="3.40.50.1240">
    <property type="entry name" value="Phosphoglycerate mutase-like"/>
    <property type="match status" value="1"/>
</dbReference>
<feature type="binding site" evidence="6">
    <location>
        <begin position="62"/>
        <end position="69"/>
    </location>
    <ligand>
        <name>substrate</name>
    </ligand>
</feature>
<evidence type="ECO:0000313" key="11">
    <source>
        <dbReference type="Proteomes" id="UP001153069"/>
    </source>
</evidence>
<evidence type="ECO:0000256" key="2">
    <source>
        <dbReference type="ARBA" id="ARBA00012028"/>
    </source>
</evidence>
<feature type="binding site" evidence="6">
    <location>
        <begin position="182"/>
        <end position="183"/>
    </location>
    <ligand>
        <name>substrate</name>
    </ligand>
</feature>
<dbReference type="SUPFAM" id="SSF53254">
    <property type="entry name" value="Phosphoglycerate mutase-like"/>
    <property type="match status" value="1"/>
</dbReference>
<dbReference type="PROSITE" id="PS51257">
    <property type="entry name" value="PROKAR_LIPOPROTEIN"/>
    <property type="match status" value="1"/>
</dbReference>
<dbReference type="GO" id="GO:0006096">
    <property type="term" value="P:glycolytic process"/>
    <property type="evidence" value="ECO:0007669"/>
    <property type="project" value="UniProtKB-KW"/>
</dbReference>
<evidence type="ECO:0000256" key="7">
    <source>
        <dbReference type="PIRSR" id="PIRSR613078-3"/>
    </source>
</evidence>
<keyword evidence="11" id="KW-1185">Reference proteome</keyword>
<accession>A0A9N8HZ53</accession>
<feature type="signal peptide" evidence="9">
    <location>
        <begin position="1"/>
        <end position="33"/>
    </location>
</feature>
<feature type="binding site" evidence="6">
    <location>
        <position position="163"/>
    </location>
    <ligand>
        <name>substrate</name>
    </ligand>
</feature>
<dbReference type="AlphaFoldDB" id="A0A9N8HZ53"/>
<name>A0A9N8HZ53_9STRA</name>
<keyword evidence="4" id="KW-0413">Isomerase</keyword>
<dbReference type="CDD" id="cd07067">
    <property type="entry name" value="HP_PGM_like"/>
    <property type="match status" value="1"/>
</dbReference>
<comment type="similarity">
    <text evidence="1">Belongs to the phosphoglycerate mutase family. BPG-dependent PGAM subfamily.</text>
</comment>
<feature type="region of interest" description="Disordered" evidence="8">
    <location>
        <begin position="379"/>
        <end position="418"/>
    </location>
</feature>